<name>A0A5N5XEH9_9EURO</name>
<proteinExistence type="predicted"/>
<gene>
    <name evidence="1" type="ORF">BDV29DRAFT_112095</name>
</gene>
<keyword evidence="2" id="KW-1185">Reference proteome</keyword>
<accession>A0A5N5XEH9</accession>
<protein>
    <submittedName>
        <fullName evidence="1">Uncharacterized protein</fullName>
    </submittedName>
</protein>
<dbReference type="EMBL" id="ML732153">
    <property type="protein sequence ID" value="KAB8079101.1"/>
    <property type="molecule type" value="Genomic_DNA"/>
</dbReference>
<sequence>MWNQGRSSSSSYEQCQLTQNDSVSATAQRPLPGLPDRSFAVGVSSHMVKDDWFLSLINVPPAASCDRSQGTLARKTDLGLCSSDNPRRKGRIPEVGITVFSFVLDAVFVDLSVPKRKPHKRLMIPLLTPSRPKPHHGFMGLPPSAPRVFFDRSAKSPRRLQLPSISSAEMDWEYRQTGQMHMGYSWCWHYRK</sequence>
<evidence type="ECO:0000313" key="1">
    <source>
        <dbReference type="EMBL" id="KAB8079101.1"/>
    </source>
</evidence>
<dbReference type="AlphaFoldDB" id="A0A5N5XEH9"/>
<dbReference type="Proteomes" id="UP000326565">
    <property type="component" value="Unassembled WGS sequence"/>
</dbReference>
<evidence type="ECO:0000313" key="2">
    <source>
        <dbReference type="Proteomes" id="UP000326565"/>
    </source>
</evidence>
<reference evidence="1 2" key="1">
    <citation type="submission" date="2019-04" db="EMBL/GenBank/DDBJ databases">
        <title>Friends and foes A comparative genomics study of 23 Aspergillus species from section Flavi.</title>
        <authorList>
            <consortium name="DOE Joint Genome Institute"/>
            <person name="Kjaerbolling I."/>
            <person name="Vesth T."/>
            <person name="Frisvad J.C."/>
            <person name="Nybo J.L."/>
            <person name="Theobald S."/>
            <person name="Kildgaard S."/>
            <person name="Isbrandt T."/>
            <person name="Kuo A."/>
            <person name="Sato A."/>
            <person name="Lyhne E.K."/>
            <person name="Kogle M.E."/>
            <person name="Wiebenga A."/>
            <person name="Kun R.S."/>
            <person name="Lubbers R.J."/>
            <person name="Makela M.R."/>
            <person name="Barry K."/>
            <person name="Chovatia M."/>
            <person name="Clum A."/>
            <person name="Daum C."/>
            <person name="Haridas S."/>
            <person name="He G."/>
            <person name="LaButti K."/>
            <person name="Lipzen A."/>
            <person name="Mondo S."/>
            <person name="Riley R."/>
            <person name="Salamov A."/>
            <person name="Simmons B.A."/>
            <person name="Magnuson J.K."/>
            <person name="Henrissat B."/>
            <person name="Mortensen U.H."/>
            <person name="Larsen T.O."/>
            <person name="Devries R.P."/>
            <person name="Grigoriev I.V."/>
            <person name="Machida M."/>
            <person name="Baker S.E."/>
            <person name="Andersen M.R."/>
        </authorList>
    </citation>
    <scope>NUCLEOTIDE SEQUENCE [LARGE SCALE GENOMIC DNA]</scope>
    <source>
        <strain evidence="1 2">CBS 151.66</strain>
    </source>
</reference>
<organism evidence="1 2">
    <name type="scientific">Aspergillus leporis</name>
    <dbReference type="NCBI Taxonomy" id="41062"/>
    <lineage>
        <taxon>Eukaryota</taxon>
        <taxon>Fungi</taxon>
        <taxon>Dikarya</taxon>
        <taxon>Ascomycota</taxon>
        <taxon>Pezizomycotina</taxon>
        <taxon>Eurotiomycetes</taxon>
        <taxon>Eurotiomycetidae</taxon>
        <taxon>Eurotiales</taxon>
        <taxon>Aspergillaceae</taxon>
        <taxon>Aspergillus</taxon>
        <taxon>Aspergillus subgen. Circumdati</taxon>
    </lineage>
</organism>